<dbReference type="Proteomes" id="UP001183246">
    <property type="component" value="Unassembled WGS sequence"/>
</dbReference>
<keyword evidence="2" id="KW-0472">Membrane</keyword>
<gene>
    <name evidence="3" type="ORF">RM590_29835</name>
</gene>
<sequence>MNDATRRTLRTILQTLLGLAAALPAIIDAAGIPRTAAWAAAALAVAAGVTAVMSLDSVQRLLPSWLRVTPPDEPPTYPLPTPVEEPRDGGTL</sequence>
<feature type="transmembrane region" description="Helical" evidence="2">
    <location>
        <begin position="39"/>
        <end position="58"/>
    </location>
</feature>
<accession>A0ABU2MZF2</accession>
<keyword evidence="4" id="KW-1185">Reference proteome</keyword>
<dbReference type="EMBL" id="JAVREL010000023">
    <property type="protein sequence ID" value="MDT0346752.1"/>
    <property type="molecule type" value="Genomic_DNA"/>
</dbReference>
<feature type="region of interest" description="Disordered" evidence="1">
    <location>
        <begin position="69"/>
        <end position="92"/>
    </location>
</feature>
<evidence type="ECO:0000313" key="3">
    <source>
        <dbReference type="EMBL" id="MDT0346752.1"/>
    </source>
</evidence>
<keyword evidence="2" id="KW-1133">Transmembrane helix</keyword>
<keyword evidence="2" id="KW-0812">Transmembrane</keyword>
<feature type="compositionally biased region" description="Pro residues" evidence="1">
    <location>
        <begin position="71"/>
        <end position="83"/>
    </location>
</feature>
<evidence type="ECO:0000256" key="1">
    <source>
        <dbReference type="SAM" id="MobiDB-lite"/>
    </source>
</evidence>
<reference evidence="4" key="1">
    <citation type="submission" date="2023-07" db="EMBL/GenBank/DDBJ databases">
        <title>30 novel species of actinomycetes from the DSMZ collection.</title>
        <authorList>
            <person name="Nouioui I."/>
        </authorList>
    </citation>
    <scope>NUCLEOTIDE SEQUENCE [LARGE SCALE GENOMIC DNA]</scope>
    <source>
        <strain evidence="4">DSM 44938</strain>
    </source>
</reference>
<organism evidence="3 4">
    <name type="scientific">Streptomyces litchfieldiae</name>
    <dbReference type="NCBI Taxonomy" id="3075543"/>
    <lineage>
        <taxon>Bacteria</taxon>
        <taxon>Bacillati</taxon>
        <taxon>Actinomycetota</taxon>
        <taxon>Actinomycetes</taxon>
        <taxon>Kitasatosporales</taxon>
        <taxon>Streptomycetaceae</taxon>
        <taxon>Streptomyces</taxon>
    </lineage>
</organism>
<evidence type="ECO:0008006" key="5">
    <source>
        <dbReference type="Google" id="ProtNLM"/>
    </source>
</evidence>
<protein>
    <recommendedName>
        <fullName evidence="5">Holin</fullName>
    </recommendedName>
</protein>
<dbReference type="RefSeq" id="WP_311707869.1">
    <property type="nucleotide sequence ID" value="NZ_JAVREL010000023.1"/>
</dbReference>
<name>A0ABU2MZF2_9ACTN</name>
<evidence type="ECO:0000313" key="4">
    <source>
        <dbReference type="Proteomes" id="UP001183246"/>
    </source>
</evidence>
<proteinExistence type="predicted"/>
<evidence type="ECO:0000256" key="2">
    <source>
        <dbReference type="SAM" id="Phobius"/>
    </source>
</evidence>
<comment type="caution">
    <text evidence="3">The sequence shown here is derived from an EMBL/GenBank/DDBJ whole genome shotgun (WGS) entry which is preliminary data.</text>
</comment>